<proteinExistence type="predicted"/>
<dbReference type="PANTHER" id="PTHR31118:SF12">
    <property type="entry name" value="CYCLASE-LIKE PROTEIN 2"/>
    <property type="match status" value="1"/>
</dbReference>
<dbReference type="STRING" id="1618566.UR35_C0002G0039"/>
<dbReference type="GO" id="GO:0019441">
    <property type="term" value="P:L-tryptophan catabolic process to kynurenine"/>
    <property type="evidence" value="ECO:0007669"/>
    <property type="project" value="InterPro"/>
</dbReference>
<dbReference type="Proteomes" id="UP000034778">
    <property type="component" value="Unassembled WGS sequence"/>
</dbReference>
<dbReference type="InterPro" id="IPR007325">
    <property type="entry name" value="KFase/CYL"/>
</dbReference>
<dbReference type="AlphaFoldDB" id="A0A0G0A234"/>
<evidence type="ECO:0000313" key="1">
    <source>
        <dbReference type="EMBL" id="KKP45206.1"/>
    </source>
</evidence>
<gene>
    <name evidence="1" type="ORF">UR35_C0002G0039</name>
</gene>
<dbReference type="InterPro" id="IPR037175">
    <property type="entry name" value="KFase_sf"/>
</dbReference>
<sequence>MKIVDLSQPLFDGMDVYAGDPEVHIKQIHNLDKEGWRLRYLQLSSHIGTHADAFAHMDENGTTIDNIPLEKYIGKTLLVKIDDEFSKNVGLAFKDGKLDLSLFGKLKKAKPSFVIVGNTAELDLELERKLLQSGILTITDLVNMNELPKDKEFMFYGVPLKIKNGDGSPIRAFAILD</sequence>
<organism evidence="1 2">
    <name type="scientific">Candidatus Woesebacteria bacterium GW2011_GWB1_33_22</name>
    <dbReference type="NCBI Taxonomy" id="1618566"/>
    <lineage>
        <taxon>Bacteria</taxon>
        <taxon>Candidatus Woeseibacteriota</taxon>
    </lineage>
</organism>
<dbReference type="Gene3D" id="3.50.30.50">
    <property type="entry name" value="Putative cyclase"/>
    <property type="match status" value="2"/>
</dbReference>
<name>A0A0G0A234_9BACT</name>
<accession>A0A0G0A234</accession>
<dbReference type="EMBL" id="LBOW01000002">
    <property type="protein sequence ID" value="KKP45206.1"/>
    <property type="molecule type" value="Genomic_DNA"/>
</dbReference>
<dbReference type="SUPFAM" id="SSF102198">
    <property type="entry name" value="Putative cyclase"/>
    <property type="match status" value="1"/>
</dbReference>
<dbReference type="PANTHER" id="PTHR31118">
    <property type="entry name" value="CYCLASE-LIKE PROTEIN 2"/>
    <property type="match status" value="1"/>
</dbReference>
<dbReference type="Pfam" id="PF04199">
    <property type="entry name" value="Cyclase"/>
    <property type="match status" value="1"/>
</dbReference>
<dbReference type="GO" id="GO:0004061">
    <property type="term" value="F:arylformamidase activity"/>
    <property type="evidence" value="ECO:0007669"/>
    <property type="project" value="InterPro"/>
</dbReference>
<dbReference type="PATRIC" id="fig|1618566.3.peg.218"/>
<reference evidence="1 2" key="1">
    <citation type="journal article" date="2015" name="Nature">
        <title>rRNA introns, odd ribosomes, and small enigmatic genomes across a large radiation of phyla.</title>
        <authorList>
            <person name="Brown C.T."/>
            <person name="Hug L.A."/>
            <person name="Thomas B.C."/>
            <person name="Sharon I."/>
            <person name="Castelle C.J."/>
            <person name="Singh A."/>
            <person name="Wilkins M.J."/>
            <person name="Williams K.H."/>
            <person name="Banfield J.F."/>
        </authorList>
    </citation>
    <scope>NUCLEOTIDE SEQUENCE [LARGE SCALE GENOMIC DNA]</scope>
</reference>
<protein>
    <submittedName>
        <fullName evidence="1">Cyclase family protein</fullName>
    </submittedName>
</protein>
<evidence type="ECO:0000313" key="2">
    <source>
        <dbReference type="Proteomes" id="UP000034778"/>
    </source>
</evidence>
<comment type="caution">
    <text evidence="1">The sequence shown here is derived from an EMBL/GenBank/DDBJ whole genome shotgun (WGS) entry which is preliminary data.</text>
</comment>